<dbReference type="PANTHER" id="PTHR45790">
    <property type="entry name" value="SIROHEME SYNTHASE-RELATED"/>
    <property type="match status" value="1"/>
</dbReference>
<dbReference type="EMBL" id="CP006868">
    <property type="protein sequence ID" value="UXD21884.1"/>
    <property type="molecule type" value="Genomic_DNA"/>
</dbReference>
<accession>A0A977PKX0</accession>
<dbReference type="FunFam" id="3.40.1010.10:FF:000001">
    <property type="entry name" value="Siroheme synthase"/>
    <property type="match status" value="1"/>
</dbReference>
<dbReference type="AlphaFoldDB" id="A0A977PKX0"/>
<dbReference type="EC" id="2.1.1.107" evidence="1"/>
<evidence type="ECO:0000256" key="5">
    <source>
        <dbReference type="ARBA" id="ARBA00023244"/>
    </source>
</evidence>
<dbReference type="GO" id="GO:0004851">
    <property type="term" value="F:uroporphyrin-III C-methyltransferase activity"/>
    <property type="evidence" value="ECO:0007669"/>
    <property type="project" value="UniProtKB-EC"/>
</dbReference>
<evidence type="ECO:0000313" key="8">
    <source>
        <dbReference type="Proteomes" id="UP001063698"/>
    </source>
</evidence>
<dbReference type="Pfam" id="PF00590">
    <property type="entry name" value="TP_methylase"/>
    <property type="match status" value="1"/>
</dbReference>
<evidence type="ECO:0000259" key="6">
    <source>
        <dbReference type="Pfam" id="PF00590"/>
    </source>
</evidence>
<dbReference type="InterPro" id="IPR014777">
    <property type="entry name" value="4pyrrole_Mease_sub1"/>
</dbReference>
<dbReference type="KEGG" id="ipc:IPA_09245"/>
<dbReference type="CDD" id="cd11642">
    <property type="entry name" value="SUMT"/>
    <property type="match status" value="1"/>
</dbReference>
<evidence type="ECO:0000256" key="4">
    <source>
        <dbReference type="ARBA" id="ARBA00022691"/>
    </source>
</evidence>
<dbReference type="SUPFAM" id="SSF53790">
    <property type="entry name" value="Tetrapyrrole methylase"/>
    <property type="match status" value="1"/>
</dbReference>
<keyword evidence="5" id="KW-0627">Porphyrin biosynthesis</keyword>
<organism evidence="7 8">
    <name type="scientific">Ignicoccus pacificus DSM 13166</name>
    <dbReference type="NCBI Taxonomy" id="940294"/>
    <lineage>
        <taxon>Archaea</taxon>
        <taxon>Thermoproteota</taxon>
        <taxon>Thermoprotei</taxon>
        <taxon>Desulfurococcales</taxon>
        <taxon>Desulfurococcaceae</taxon>
        <taxon>Ignicoccus</taxon>
    </lineage>
</organism>
<reference evidence="7" key="1">
    <citation type="submission" date="2013-11" db="EMBL/GenBank/DDBJ databases">
        <title>Comparative genomics of Ignicoccus.</title>
        <authorList>
            <person name="Podar M."/>
        </authorList>
    </citation>
    <scope>NUCLEOTIDE SEQUENCE</scope>
    <source>
        <strain evidence="7">DSM 13166</strain>
    </source>
</reference>
<dbReference type="Gene3D" id="3.40.1010.10">
    <property type="entry name" value="Cobalt-precorrin-4 Transmethylase, Domain 1"/>
    <property type="match status" value="1"/>
</dbReference>
<feature type="domain" description="Tetrapyrrole methylase" evidence="6">
    <location>
        <begin position="3"/>
        <end position="207"/>
    </location>
</feature>
<keyword evidence="8" id="KW-1185">Reference proteome</keyword>
<protein>
    <recommendedName>
        <fullName evidence="1">uroporphyrinogen-III C-methyltransferase</fullName>
        <ecNumber evidence="1">2.1.1.107</ecNumber>
    </recommendedName>
</protein>
<keyword evidence="3 7" id="KW-0808">Transferase</keyword>
<dbReference type="InterPro" id="IPR000878">
    <property type="entry name" value="4pyrrol_Mease"/>
</dbReference>
<dbReference type="InterPro" id="IPR006366">
    <property type="entry name" value="CobA/CysG_C"/>
</dbReference>
<dbReference type="InterPro" id="IPR050161">
    <property type="entry name" value="Siro_Cobalamin_biosynth"/>
</dbReference>
<dbReference type="Gene3D" id="3.30.950.10">
    <property type="entry name" value="Methyltransferase, Cobalt-precorrin-4 Transmethylase, Domain 2"/>
    <property type="match status" value="1"/>
</dbReference>
<dbReference type="InterPro" id="IPR014776">
    <property type="entry name" value="4pyrrole_Mease_sub2"/>
</dbReference>
<dbReference type="InterPro" id="IPR035996">
    <property type="entry name" value="4pyrrol_Methylase_sf"/>
</dbReference>
<dbReference type="NCBIfam" id="NF004790">
    <property type="entry name" value="PRK06136.1"/>
    <property type="match status" value="1"/>
</dbReference>
<evidence type="ECO:0000256" key="2">
    <source>
        <dbReference type="ARBA" id="ARBA00022603"/>
    </source>
</evidence>
<keyword evidence="4" id="KW-0949">S-adenosyl-L-methionine</keyword>
<name>A0A977PKX0_9CREN</name>
<sequence length="248" mass="26762">MGKVYLVGAGPGDSWLTPSCVPGILKVADVVLYDKLIDESLLKNASEAELIYVGKAPNKHAMRQEEINKLLVELAKKHNIVVRLKGGDPFVLGRGDEECDYLLEHGIECRVIPAPTSATAVPACAGIPVTRRNLANTFAVATGRAAEGSKVPKYGEMLNVVDTLVVLMGVGKVKEITEDILTKHGDVPAAAIQEGCTKRQKVVLSMASNLAEVMERNGLEPPAILVFGKVVKWAWKRGLVRDVVEARF</sequence>
<keyword evidence="2 7" id="KW-0489">Methyltransferase</keyword>
<dbReference type="PANTHER" id="PTHR45790:SF3">
    <property type="entry name" value="S-ADENOSYL-L-METHIONINE-DEPENDENT UROPORPHYRINOGEN III METHYLTRANSFERASE, CHLOROPLASTIC"/>
    <property type="match status" value="1"/>
</dbReference>
<proteinExistence type="predicted"/>
<gene>
    <name evidence="7" type="ORF">IPA_09245</name>
</gene>
<evidence type="ECO:0000256" key="1">
    <source>
        <dbReference type="ARBA" id="ARBA00012162"/>
    </source>
</evidence>
<dbReference type="GO" id="GO:0032259">
    <property type="term" value="P:methylation"/>
    <property type="evidence" value="ECO:0007669"/>
    <property type="project" value="UniProtKB-KW"/>
</dbReference>
<dbReference type="Proteomes" id="UP001063698">
    <property type="component" value="Chromosome"/>
</dbReference>
<dbReference type="GO" id="GO:0019354">
    <property type="term" value="P:siroheme biosynthetic process"/>
    <property type="evidence" value="ECO:0007669"/>
    <property type="project" value="InterPro"/>
</dbReference>
<evidence type="ECO:0000313" key="7">
    <source>
        <dbReference type="EMBL" id="UXD21884.1"/>
    </source>
</evidence>
<dbReference type="NCBIfam" id="TIGR01469">
    <property type="entry name" value="cobA_cysG_Cterm"/>
    <property type="match status" value="1"/>
</dbReference>
<evidence type="ECO:0000256" key="3">
    <source>
        <dbReference type="ARBA" id="ARBA00022679"/>
    </source>
</evidence>